<dbReference type="Gene3D" id="3.40.50.2300">
    <property type="match status" value="1"/>
</dbReference>
<dbReference type="OrthoDB" id="7631574at2"/>
<protein>
    <recommendedName>
        <fullName evidence="2">Response regulatory domain-containing protein</fullName>
    </recommendedName>
</protein>
<sequence>MALAEQNSHRHIYIADDDEDDRIFFSEAMLEVDPDVILKEAQDGAELMEILHTLSDPLPEVIFLDLNMPKKKGFDCLEEIRKLKGAIREVKVIMFSTSSDPQDIEKAMELGASFYAVKPSGFDTLKSFLEQVLQMDWRCRTNDRGKFRLI</sequence>
<dbReference type="RefSeq" id="WP_071638157.1">
    <property type="nucleotide sequence ID" value="NZ_MLFK01000009.1"/>
</dbReference>
<feature type="modified residue" description="4-aspartylphosphate" evidence="1">
    <location>
        <position position="65"/>
    </location>
</feature>
<dbReference type="SUPFAM" id="SSF52172">
    <property type="entry name" value="CheY-like"/>
    <property type="match status" value="1"/>
</dbReference>
<organism evidence="3 4">
    <name type="scientific">Flavobacterium johnsoniae</name>
    <name type="common">Cytophaga johnsonae</name>
    <dbReference type="NCBI Taxonomy" id="986"/>
    <lineage>
        <taxon>Bacteria</taxon>
        <taxon>Pseudomonadati</taxon>
        <taxon>Bacteroidota</taxon>
        <taxon>Flavobacteriia</taxon>
        <taxon>Flavobacteriales</taxon>
        <taxon>Flavobacteriaceae</taxon>
        <taxon>Flavobacterium</taxon>
    </lineage>
</organism>
<dbReference type="Pfam" id="PF00072">
    <property type="entry name" value="Response_reg"/>
    <property type="match status" value="1"/>
</dbReference>
<keyword evidence="1" id="KW-0597">Phosphoprotein</keyword>
<evidence type="ECO:0000259" key="2">
    <source>
        <dbReference type="PROSITE" id="PS50110"/>
    </source>
</evidence>
<feature type="domain" description="Response regulatory" evidence="2">
    <location>
        <begin position="11"/>
        <end position="133"/>
    </location>
</feature>
<evidence type="ECO:0000313" key="3">
    <source>
        <dbReference type="EMBL" id="OIV40961.1"/>
    </source>
</evidence>
<keyword evidence="4" id="KW-1185">Reference proteome</keyword>
<dbReference type="InterPro" id="IPR052893">
    <property type="entry name" value="TCS_response_regulator"/>
</dbReference>
<dbReference type="InterPro" id="IPR001789">
    <property type="entry name" value="Sig_transdc_resp-reg_receiver"/>
</dbReference>
<evidence type="ECO:0000256" key="1">
    <source>
        <dbReference type="PROSITE-ProRule" id="PRU00169"/>
    </source>
</evidence>
<dbReference type="PANTHER" id="PTHR44520:SF2">
    <property type="entry name" value="RESPONSE REGULATOR RCP1"/>
    <property type="match status" value="1"/>
</dbReference>
<reference evidence="3 4" key="1">
    <citation type="submission" date="2016-10" db="EMBL/GenBank/DDBJ databases">
        <title>Draft Genome Sequence of Rhizobacteria Flavobacterium johnsoniae CI04.</title>
        <authorList>
            <person name="Bravo J.I."/>
            <person name="Lozano G.L."/>
            <person name="Handelsman J."/>
        </authorList>
    </citation>
    <scope>NUCLEOTIDE SEQUENCE [LARGE SCALE GENOMIC DNA]</scope>
    <source>
        <strain evidence="3 4">CI04</strain>
    </source>
</reference>
<dbReference type="AlphaFoldDB" id="A0A1J7C5L3"/>
<dbReference type="EMBL" id="MLFK01000009">
    <property type="protein sequence ID" value="OIV40961.1"/>
    <property type="molecule type" value="Genomic_DNA"/>
</dbReference>
<dbReference type="Proteomes" id="UP000182826">
    <property type="component" value="Unassembled WGS sequence"/>
</dbReference>
<dbReference type="GO" id="GO:0000160">
    <property type="term" value="P:phosphorelay signal transduction system"/>
    <property type="evidence" value="ECO:0007669"/>
    <property type="project" value="InterPro"/>
</dbReference>
<dbReference type="PROSITE" id="PS50110">
    <property type="entry name" value="RESPONSE_REGULATORY"/>
    <property type="match status" value="1"/>
</dbReference>
<dbReference type="SMART" id="SM00448">
    <property type="entry name" value="REC"/>
    <property type="match status" value="1"/>
</dbReference>
<gene>
    <name evidence="3" type="ORF">BKM63_17200</name>
</gene>
<comment type="caution">
    <text evidence="3">The sequence shown here is derived from an EMBL/GenBank/DDBJ whole genome shotgun (WGS) entry which is preliminary data.</text>
</comment>
<dbReference type="InterPro" id="IPR011006">
    <property type="entry name" value="CheY-like_superfamily"/>
</dbReference>
<name>A0A1J7C5L3_FLAJO</name>
<accession>A0A1J7C5L3</accession>
<proteinExistence type="predicted"/>
<evidence type="ECO:0000313" key="4">
    <source>
        <dbReference type="Proteomes" id="UP000182826"/>
    </source>
</evidence>
<dbReference type="PANTHER" id="PTHR44520">
    <property type="entry name" value="RESPONSE REGULATOR RCP1-RELATED"/>
    <property type="match status" value="1"/>
</dbReference>